<sequence length="234" mass="27413">MKIYNDIDRETFDDLLVKPILEGFIDYVEKEEPDGEVLKLREWTFSHEYGFSNLTRKTKLEVLKAEGYSEEDIKNGKENDLERLLFNFANEFMYEKINIQIPGGSLFISEYNSDGSEGILQIDTYVVTKGRYKRKSENFYTVMDILSAKKYPFIKEKDWGSPERYGGFKDLDIGENKFILLNNEKILYELPNNLAGLADSINIFEGQGMDYEAAKIYLKQMNKQNEDLLDFWNE</sequence>
<dbReference type="Proteomes" id="UP000095658">
    <property type="component" value="Unassembled WGS sequence"/>
</dbReference>
<gene>
    <name evidence="1" type="ORF">BA724_17470</name>
</gene>
<protein>
    <submittedName>
        <fullName evidence="1">Uncharacterized protein</fullName>
    </submittedName>
</protein>
<dbReference type="RefSeq" id="WP_069937898.1">
    <property type="nucleotide sequence ID" value="NZ_MAMP01000015.1"/>
</dbReference>
<reference evidence="1 2" key="1">
    <citation type="submission" date="2016-06" db="EMBL/GenBank/DDBJ databases">
        <title>Domibacillus iocasae genome sequencing.</title>
        <authorList>
            <person name="Verma A."/>
            <person name="Pal Y."/>
            <person name="Ojha A.K."/>
            <person name="Krishnamurthi S."/>
        </authorList>
    </citation>
    <scope>NUCLEOTIDE SEQUENCE [LARGE SCALE GENOMIC DNA]</scope>
    <source>
        <strain evidence="1 2">DSM 29979</strain>
    </source>
</reference>
<dbReference type="AlphaFoldDB" id="A0A1E7DQT3"/>
<accession>A0A1E7DQT3</accession>
<evidence type="ECO:0000313" key="1">
    <source>
        <dbReference type="EMBL" id="OES45442.1"/>
    </source>
</evidence>
<keyword evidence="2" id="KW-1185">Reference proteome</keyword>
<dbReference type="OrthoDB" id="2081291at2"/>
<proteinExistence type="predicted"/>
<comment type="caution">
    <text evidence="1">The sequence shown here is derived from an EMBL/GenBank/DDBJ whole genome shotgun (WGS) entry which is preliminary data.</text>
</comment>
<name>A0A1E7DQT3_9BACI</name>
<organism evidence="1 2">
    <name type="scientific">Domibacillus iocasae</name>
    <dbReference type="NCBI Taxonomy" id="1714016"/>
    <lineage>
        <taxon>Bacteria</taxon>
        <taxon>Bacillati</taxon>
        <taxon>Bacillota</taxon>
        <taxon>Bacilli</taxon>
        <taxon>Bacillales</taxon>
        <taxon>Bacillaceae</taxon>
        <taxon>Domibacillus</taxon>
    </lineage>
</organism>
<evidence type="ECO:0000313" key="2">
    <source>
        <dbReference type="Proteomes" id="UP000095658"/>
    </source>
</evidence>
<dbReference type="EMBL" id="MAMP01000015">
    <property type="protein sequence ID" value="OES45442.1"/>
    <property type="molecule type" value="Genomic_DNA"/>
</dbReference>